<organism evidence="1 2">
    <name type="scientific">Paenisporosarcina quisquiliarum</name>
    <dbReference type="NCBI Taxonomy" id="365346"/>
    <lineage>
        <taxon>Bacteria</taxon>
        <taxon>Bacillati</taxon>
        <taxon>Bacillota</taxon>
        <taxon>Bacilli</taxon>
        <taxon>Bacillales</taxon>
        <taxon>Caryophanaceae</taxon>
        <taxon>Paenisporosarcina</taxon>
    </lineage>
</organism>
<dbReference type="AlphaFoldDB" id="A0A9X3LCV6"/>
<dbReference type="Proteomes" id="UP001152173">
    <property type="component" value="Unassembled WGS sequence"/>
</dbReference>
<name>A0A9X3LCV6_9BACL</name>
<accession>A0A9X3LCV6</accession>
<comment type="caution">
    <text evidence="1">The sequence shown here is derived from an EMBL/GenBank/DDBJ whole genome shotgun (WGS) entry which is preliminary data.</text>
</comment>
<evidence type="ECO:0000313" key="2">
    <source>
        <dbReference type="Proteomes" id="UP001152173"/>
    </source>
</evidence>
<sequence length="54" mass="6350">MSQPLPFYSLDHNDAIEAGTSFSLFYFEFMSQKFPLAQYIKTYKKVKPFFADDV</sequence>
<keyword evidence="2" id="KW-1185">Reference proteome</keyword>
<reference evidence="1" key="1">
    <citation type="submission" date="2022-05" db="EMBL/GenBank/DDBJ databases">
        <authorList>
            <person name="Colautti A."/>
            <person name="Iacumin L."/>
        </authorList>
    </citation>
    <scope>NUCLEOTIDE SEQUENCE</scope>
    <source>
        <strain evidence="1">SK 55</strain>
    </source>
</reference>
<dbReference type="RefSeq" id="WP_269924851.1">
    <property type="nucleotide sequence ID" value="NZ_JAMKBJ010000001.1"/>
</dbReference>
<dbReference type="EMBL" id="JAMKBJ010000001">
    <property type="protein sequence ID" value="MCZ8535732.1"/>
    <property type="molecule type" value="Genomic_DNA"/>
</dbReference>
<proteinExistence type="predicted"/>
<gene>
    <name evidence="1" type="ORF">M9R32_00845</name>
</gene>
<protein>
    <submittedName>
        <fullName evidence="1">Uncharacterized protein</fullName>
    </submittedName>
</protein>
<evidence type="ECO:0000313" key="1">
    <source>
        <dbReference type="EMBL" id="MCZ8535732.1"/>
    </source>
</evidence>